<proteinExistence type="predicted"/>
<reference evidence="1" key="1">
    <citation type="journal article" date="2015" name="Nature">
        <title>Complex archaea that bridge the gap between prokaryotes and eukaryotes.</title>
        <authorList>
            <person name="Spang A."/>
            <person name="Saw J.H."/>
            <person name="Jorgensen S.L."/>
            <person name="Zaremba-Niedzwiedzka K."/>
            <person name="Martijn J."/>
            <person name="Lind A.E."/>
            <person name="van Eijk R."/>
            <person name="Schleper C."/>
            <person name="Guy L."/>
            <person name="Ettema T.J."/>
        </authorList>
    </citation>
    <scope>NUCLEOTIDE SEQUENCE</scope>
</reference>
<dbReference type="SUPFAM" id="SSF52540">
    <property type="entry name" value="P-loop containing nucleoside triphosphate hydrolases"/>
    <property type="match status" value="1"/>
</dbReference>
<sequence length="98" mass="11376">IKYGIDFLRHWNIPTHVVKYRDLVQYPKSVAIGVADFLECDMDIDKMAMAINKDPRKGINKYIKENKSRIVTFVNGKTDEIFVDKVPKKEDLTVCSQE</sequence>
<organism evidence="1">
    <name type="scientific">marine sediment metagenome</name>
    <dbReference type="NCBI Taxonomy" id="412755"/>
    <lineage>
        <taxon>unclassified sequences</taxon>
        <taxon>metagenomes</taxon>
        <taxon>ecological metagenomes</taxon>
    </lineage>
</organism>
<comment type="caution">
    <text evidence="1">The sequence shown here is derived from an EMBL/GenBank/DDBJ whole genome shotgun (WGS) entry which is preliminary data.</text>
</comment>
<dbReference type="InterPro" id="IPR027417">
    <property type="entry name" value="P-loop_NTPase"/>
</dbReference>
<gene>
    <name evidence="1" type="ORF">LCGC14_2095700</name>
</gene>
<accession>A0A0F9EYS7</accession>
<dbReference type="EMBL" id="LAZR01025618">
    <property type="protein sequence ID" value="KKL71356.1"/>
    <property type="molecule type" value="Genomic_DNA"/>
</dbReference>
<feature type="non-terminal residue" evidence="1">
    <location>
        <position position="1"/>
    </location>
</feature>
<dbReference type="AlphaFoldDB" id="A0A0F9EYS7"/>
<name>A0A0F9EYS7_9ZZZZ</name>
<evidence type="ECO:0000313" key="1">
    <source>
        <dbReference type="EMBL" id="KKL71356.1"/>
    </source>
</evidence>
<protein>
    <submittedName>
        <fullName evidence="1">Uncharacterized protein</fullName>
    </submittedName>
</protein>